<evidence type="ECO:0000256" key="3">
    <source>
        <dbReference type="ARBA" id="ARBA00013133"/>
    </source>
</evidence>
<dbReference type="GO" id="GO:0017172">
    <property type="term" value="F:cysteine dioxygenase activity"/>
    <property type="evidence" value="ECO:0007669"/>
    <property type="project" value="UniProtKB-EC"/>
</dbReference>
<dbReference type="InterPro" id="IPR012864">
    <property type="entry name" value="PCO/ADO"/>
</dbReference>
<accession>A0A804JVD0</accession>
<keyword evidence="4" id="KW-0479">Metal-binding</keyword>
<reference evidence="8" key="1">
    <citation type="submission" date="2021-05" db="UniProtKB">
        <authorList>
            <consortium name="EnsemblPlants"/>
        </authorList>
    </citation>
    <scope>IDENTIFICATION</scope>
    <source>
        <strain evidence="8">subsp. malaccensis</strain>
    </source>
</reference>
<dbReference type="Proteomes" id="UP000012960">
    <property type="component" value="Unplaced"/>
</dbReference>
<evidence type="ECO:0000256" key="1">
    <source>
        <dbReference type="ARBA" id="ARBA00001954"/>
    </source>
</evidence>
<organism evidence="8 9">
    <name type="scientific">Musa acuminata subsp. malaccensis</name>
    <name type="common">Wild banana</name>
    <name type="synonym">Musa malaccensis</name>
    <dbReference type="NCBI Taxonomy" id="214687"/>
    <lineage>
        <taxon>Eukaryota</taxon>
        <taxon>Viridiplantae</taxon>
        <taxon>Streptophyta</taxon>
        <taxon>Embryophyta</taxon>
        <taxon>Tracheophyta</taxon>
        <taxon>Spermatophyta</taxon>
        <taxon>Magnoliopsida</taxon>
        <taxon>Liliopsida</taxon>
        <taxon>Zingiberales</taxon>
        <taxon>Musaceae</taxon>
        <taxon>Musa</taxon>
    </lineage>
</organism>
<keyword evidence="9" id="KW-1185">Reference proteome</keyword>
<dbReference type="EC" id="1.13.11.20" evidence="3"/>
<dbReference type="Pfam" id="PF07847">
    <property type="entry name" value="PCO_ADO"/>
    <property type="match status" value="1"/>
</dbReference>
<dbReference type="GO" id="GO:0070483">
    <property type="term" value="P:detection of hypoxia"/>
    <property type="evidence" value="ECO:0007669"/>
    <property type="project" value="UniProtKB-ARBA"/>
</dbReference>
<dbReference type="EnsemblPlants" id="Ma07_t13250.1">
    <property type="protein sequence ID" value="Ma07_p13250.1"/>
    <property type="gene ID" value="Ma07_g13250"/>
</dbReference>
<evidence type="ECO:0000256" key="5">
    <source>
        <dbReference type="ARBA" id="ARBA00023002"/>
    </source>
</evidence>
<dbReference type="InterPro" id="IPR011051">
    <property type="entry name" value="RmlC_Cupin_sf"/>
</dbReference>
<protein>
    <recommendedName>
        <fullName evidence="3">cysteine dioxygenase</fullName>
        <ecNumber evidence="3">1.13.11.20</ecNumber>
    </recommendedName>
</protein>
<keyword evidence="5" id="KW-0560">Oxidoreductase</keyword>
<evidence type="ECO:0000256" key="4">
    <source>
        <dbReference type="ARBA" id="ARBA00022723"/>
    </source>
</evidence>
<evidence type="ECO:0000256" key="6">
    <source>
        <dbReference type="ARBA" id="ARBA00023004"/>
    </source>
</evidence>
<proteinExistence type="inferred from homology"/>
<dbReference type="SUPFAM" id="SSF51182">
    <property type="entry name" value="RmlC-like cupins"/>
    <property type="match status" value="1"/>
</dbReference>
<evidence type="ECO:0000313" key="8">
    <source>
        <dbReference type="EnsemblPlants" id="Ma07_p13250.1"/>
    </source>
</evidence>
<evidence type="ECO:0000256" key="2">
    <source>
        <dbReference type="ARBA" id="ARBA00006622"/>
    </source>
</evidence>
<comment type="catalytic activity">
    <reaction evidence="7">
        <text>L-cysteine + O2 = 3-sulfino-L-alanine + H(+)</text>
        <dbReference type="Rhea" id="RHEA:20441"/>
        <dbReference type="ChEBI" id="CHEBI:15378"/>
        <dbReference type="ChEBI" id="CHEBI:15379"/>
        <dbReference type="ChEBI" id="CHEBI:35235"/>
        <dbReference type="ChEBI" id="CHEBI:61085"/>
        <dbReference type="EC" id="1.13.11.20"/>
    </reaction>
    <physiologicalReaction direction="left-to-right" evidence="7">
        <dbReference type="Rhea" id="RHEA:20442"/>
    </physiologicalReaction>
</comment>
<sequence length="246" mass="27887">MSIAFAPFWTTWMPQMLVLHQKCHIFDVVHPKGGRRLHTYTFMSAISSRYAVLSRWYYFDIRANLYMLQLFPCLPYTPVQICIFCLPPSGVIPLHNHPGMTVFSKLLFGSLHVKSYDWVNLPQDSAEIVDPLHFQPPGLRLAKVKTDGTFTAPCRTSVLFPQDGGNLHCFTARTSCAVLDVLGPPYSNPEEGRDCTYYNDSPYASFCGDAELLTDDGEYAWLEERKKPDEFIVVGANYSGPKIMDQ</sequence>
<dbReference type="GO" id="GO:0046872">
    <property type="term" value="F:metal ion binding"/>
    <property type="evidence" value="ECO:0007669"/>
    <property type="project" value="UniProtKB-KW"/>
</dbReference>
<dbReference type="PANTHER" id="PTHR22966">
    <property type="entry name" value="2-AMINOETHANETHIOL DIOXYGENASE"/>
    <property type="match status" value="1"/>
</dbReference>
<dbReference type="CDD" id="cd20289">
    <property type="entry name" value="cupin_ADO"/>
    <property type="match status" value="1"/>
</dbReference>
<name>A0A804JVD0_MUSAM</name>
<dbReference type="Gene3D" id="2.60.120.10">
    <property type="entry name" value="Jelly Rolls"/>
    <property type="match status" value="1"/>
</dbReference>
<dbReference type="AlphaFoldDB" id="A0A804JVD0"/>
<dbReference type="PANTHER" id="PTHR22966:SF67">
    <property type="entry name" value="CYSTEINE DIOXYGENASE"/>
    <property type="match status" value="1"/>
</dbReference>
<comment type="similarity">
    <text evidence="2">Belongs to the cysteine dioxygenase family.</text>
</comment>
<dbReference type="InterPro" id="IPR014710">
    <property type="entry name" value="RmlC-like_jellyroll"/>
</dbReference>
<comment type="cofactor">
    <cofactor evidence="1">
        <name>Fe(2+)</name>
        <dbReference type="ChEBI" id="CHEBI:29033"/>
    </cofactor>
</comment>
<dbReference type="Gramene" id="Ma07_t13250.1">
    <property type="protein sequence ID" value="Ma07_p13250.1"/>
    <property type="gene ID" value="Ma07_g13250"/>
</dbReference>
<keyword evidence="6" id="KW-0408">Iron</keyword>
<evidence type="ECO:0000313" key="9">
    <source>
        <dbReference type="Proteomes" id="UP000012960"/>
    </source>
</evidence>
<evidence type="ECO:0000256" key="7">
    <source>
        <dbReference type="ARBA" id="ARBA00024284"/>
    </source>
</evidence>